<dbReference type="OrthoDB" id="9775406at2"/>
<evidence type="ECO:0000313" key="6">
    <source>
        <dbReference type="Proteomes" id="UP000184268"/>
    </source>
</evidence>
<dbReference type="PRINTS" id="PR01790">
    <property type="entry name" value="SMP30FAMILY"/>
</dbReference>
<reference evidence="5 6" key="1">
    <citation type="submission" date="2016-11" db="EMBL/GenBank/DDBJ databases">
        <authorList>
            <person name="Jaros S."/>
            <person name="Januszkiewicz K."/>
            <person name="Wedrychowicz H."/>
        </authorList>
    </citation>
    <scope>NUCLEOTIDE SEQUENCE [LARGE SCALE GENOMIC DNA]</scope>
    <source>
        <strain evidence="5 6">DSM 16917</strain>
    </source>
</reference>
<proteinExistence type="inferred from homology"/>
<feature type="binding site" evidence="3">
    <location>
        <position position="120"/>
    </location>
    <ligand>
        <name>substrate</name>
    </ligand>
</feature>
<feature type="domain" description="SMP-30/Gluconolactonase/LRE-like region" evidence="4">
    <location>
        <begin position="15"/>
        <end position="257"/>
    </location>
</feature>
<feature type="binding site" evidence="3">
    <location>
        <position position="102"/>
    </location>
    <ligand>
        <name>substrate</name>
    </ligand>
</feature>
<feature type="binding site" evidence="3">
    <location>
        <position position="17"/>
    </location>
    <ligand>
        <name>a divalent metal cation</name>
        <dbReference type="ChEBI" id="CHEBI:60240"/>
    </ligand>
</feature>
<dbReference type="GO" id="GO:0019853">
    <property type="term" value="P:L-ascorbic acid biosynthetic process"/>
    <property type="evidence" value="ECO:0007669"/>
    <property type="project" value="TreeGrafter"/>
</dbReference>
<feature type="binding site" evidence="3">
    <location>
        <position position="198"/>
    </location>
    <ligand>
        <name>a divalent metal cation</name>
        <dbReference type="ChEBI" id="CHEBI:60240"/>
    </ligand>
</feature>
<dbReference type="AlphaFoldDB" id="A0A1M5NDP0"/>
<dbReference type="EMBL" id="FQXG01000001">
    <property type="protein sequence ID" value="SHG87631.1"/>
    <property type="molecule type" value="Genomic_DNA"/>
</dbReference>
<dbReference type="Pfam" id="PF08450">
    <property type="entry name" value="SGL"/>
    <property type="match status" value="1"/>
</dbReference>
<comment type="similarity">
    <text evidence="1">Belongs to the SMP-30/CGR1 family.</text>
</comment>
<sequence>MGYEVTHLFAGQCQLAEGVIWQPKSHSLMWVDIYGNQVHQLSLPAKEHRTWSVGEYPSSILPSADGRMLLTQRKGLNWFRPEQGSLEPIFSPEAGLPANRYNDAQIDPRGRLWAGTMAIDADAPSGRLYRYSPGGAWRQMESDFFISNGPVFSPCGRVLYYADSLARTVYHYELDRNCDPISERRHFITLPEGEGVPDGMTCDIQGNLWICHFDGGGISRYSPSGQRIGWIDLPVSKVASCTFGGSNMSTLFITTAQVGLSPEALAQQPLAGDLFCIETDTQGQPQHRFAQATSRS</sequence>
<dbReference type="InterPro" id="IPR013658">
    <property type="entry name" value="SGL"/>
</dbReference>
<dbReference type="STRING" id="299255.SAMN02745129_1009"/>
<evidence type="ECO:0000256" key="2">
    <source>
        <dbReference type="PIRSR" id="PIRSR605511-1"/>
    </source>
</evidence>
<name>A0A1M5NDP0_9GAMM</name>
<feature type="binding site" evidence="3">
    <location>
        <position position="148"/>
    </location>
    <ligand>
        <name>a divalent metal cation</name>
        <dbReference type="ChEBI" id="CHEBI:60240"/>
    </ligand>
</feature>
<dbReference type="Gene3D" id="2.120.10.30">
    <property type="entry name" value="TolB, C-terminal domain"/>
    <property type="match status" value="1"/>
</dbReference>
<evidence type="ECO:0000256" key="1">
    <source>
        <dbReference type="ARBA" id="ARBA00008853"/>
    </source>
</evidence>
<dbReference type="PANTHER" id="PTHR10907">
    <property type="entry name" value="REGUCALCIN"/>
    <property type="match status" value="1"/>
</dbReference>
<dbReference type="GO" id="GO:0005509">
    <property type="term" value="F:calcium ion binding"/>
    <property type="evidence" value="ECO:0007669"/>
    <property type="project" value="TreeGrafter"/>
</dbReference>
<organism evidence="5 6">
    <name type="scientific">Ferrimonas marina</name>
    <dbReference type="NCBI Taxonomy" id="299255"/>
    <lineage>
        <taxon>Bacteria</taxon>
        <taxon>Pseudomonadati</taxon>
        <taxon>Pseudomonadota</taxon>
        <taxon>Gammaproteobacteria</taxon>
        <taxon>Alteromonadales</taxon>
        <taxon>Ferrimonadaceae</taxon>
        <taxon>Ferrimonas</taxon>
    </lineage>
</organism>
<dbReference type="RefSeq" id="WP_067654621.1">
    <property type="nucleotide sequence ID" value="NZ_FQXG01000001.1"/>
</dbReference>
<dbReference type="GO" id="GO:0004341">
    <property type="term" value="F:gluconolactonase activity"/>
    <property type="evidence" value="ECO:0007669"/>
    <property type="project" value="TreeGrafter"/>
</dbReference>
<evidence type="ECO:0000259" key="4">
    <source>
        <dbReference type="Pfam" id="PF08450"/>
    </source>
</evidence>
<dbReference type="InterPro" id="IPR005511">
    <property type="entry name" value="SMP-30"/>
</dbReference>
<comment type="cofactor">
    <cofactor evidence="3">
        <name>Zn(2+)</name>
        <dbReference type="ChEBI" id="CHEBI:29105"/>
    </cofactor>
    <text evidence="3">Binds 1 divalent metal cation per subunit.</text>
</comment>
<evidence type="ECO:0000313" key="5">
    <source>
        <dbReference type="EMBL" id="SHG87631.1"/>
    </source>
</evidence>
<dbReference type="InterPro" id="IPR011042">
    <property type="entry name" value="6-blade_b-propeller_TolB-like"/>
</dbReference>
<evidence type="ECO:0000256" key="3">
    <source>
        <dbReference type="PIRSR" id="PIRSR605511-2"/>
    </source>
</evidence>
<keyword evidence="3" id="KW-0479">Metal-binding</keyword>
<feature type="active site" description="Proton donor/acceptor" evidence="2">
    <location>
        <position position="198"/>
    </location>
</feature>
<feature type="binding site" evidence="3">
    <location>
        <position position="100"/>
    </location>
    <ligand>
        <name>substrate</name>
    </ligand>
</feature>
<dbReference type="PANTHER" id="PTHR10907:SF47">
    <property type="entry name" value="REGUCALCIN"/>
    <property type="match status" value="1"/>
</dbReference>
<dbReference type="SUPFAM" id="SSF63829">
    <property type="entry name" value="Calcium-dependent phosphotriesterase"/>
    <property type="match status" value="1"/>
</dbReference>
<gene>
    <name evidence="5" type="ORF">SAMN02745129_1009</name>
</gene>
<dbReference type="Proteomes" id="UP000184268">
    <property type="component" value="Unassembled WGS sequence"/>
</dbReference>
<accession>A0A1M5NDP0</accession>
<keyword evidence="6" id="KW-1185">Reference proteome</keyword>
<protein>
    <submittedName>
        <fullName evidence="5">Sugar lactone lactonase YvrE</fullName>
    </submittedName>
</protein>
<keyword evidence="3" id="KW-0862">Zinc</keyword>